<evidence type="ECO:0000256" key="1">
    <source>
        <dbReference type="SAM" id="SignalP"/>
    </source>
</evidence>
<feature type="chain" id="PRO_5017066798" evidence="1">
    <location>
        <begin position="23"/>
        <end position="534"/>
    </location>
</feature>
<comment type="caution">
    <text evidence="2">The sequence shown here is derived from an EMBL/GenBank/DDBJ whole genome shotgun (WGS) entry which is preliminary data.</text>
</comment>
<dbReference type="AlphaFoldDB" id="A0A369I265"/>
<dbReference type="OrthoDB" id="994689at2"/>
<keyword evidence="3" id="KW-1185">Reference proteome</keyword>
<proteinExistence type="predicted"/>
<accession>A0A369I265</accession>
<name>A0A369I265_9BACT</name>
<reference evidence="2 3" key="1">
    <citation type="submission" date="2018-07" db="EMBL/GenBank/DDBJ databases">
        <title>Genome analysis of Runella aurantiaca.</title>
        <authorList>
            <person name="Yang X."/>
        </authorList>
    </citation>
    <scope>NUCLEOTIDE SEQUENCE [LARGE SCALE GENOMIC DNA]</scope>
    <source>
        <strain evidence="2 3">YX9</strain>
    </source>
</reference>
<gene>
    <name evidence="2" type="ORF">DVG78_21720</name>
</gene>
<organism evidence="2 3">
    <name type="scientific">Runella aurantiaca</name>
    <dbReference type="NCBI Taxonomy" id="2282308"/>
    <lineage>
        <taxon>Bacteria</taxon>
        <taxon>Pseudomonadati</taxon>
        <taxon>Bacteroidota</taxon>
        <taxon>Cytophagia</taxon>
        <taxon>Cytophagales</taxon>
        <taxon>Spirosomataceae</taxon>
        <taxon>Runella</taxon>
    </lineage>
</organism>
<protein>
    <submittedName>
        <fullName evidence="2">Uncharacterized protein</fullName>
    </submittedName>
</protein>
<dbReference type="EMBL" id="QPIW01000022">
    <property type="protein sequence ID" value="RDB03871.1"/>
    <property type="molecule type" value="Genomic_DNA"/>
</dbReference>
<evidence type="ECO:0000313" key="3">
    <source>
        <dbReference type="Proteomes" id="UP000253141"/>
    </source>
</evidence>
<feature type="signal peptide" evidence="1">
    <location>
        <begin position="1"/>
        <end position="22"/>
    </location>
</feature>
<keyword evidence="1" id="KW-0732">Signal</keyword>
<dbReference type="SUPFAM" id="SSF53474">
    <property type="entry name" value="alpha/beta-Hydrolases"/>
    <property type="match status" value="1"/>
</dbReference>
<dbReference type="RefSeq" id="WP_114463131.1">
    <property type="nucleotide sequence ID" value="NZ_QPIW01000022.1"/>
</dbReference>
<dbReference type="Proteomes" id="UP000253141">
    <property type="component" value="Unassembled WGS sequence"/>
</dbReference>
<sequence length="534" mass="60726">MNFKKHLLALFLLFLLIQSSYAQVWQWSVSVDSVISNENNSRPQAFLWIPENCKHVRGVILCQHNMIEEGILENASFRKTMTELGFAEVWITPALDITFDFTKGVDRHFERMMKSLADVSGYAELATAPIVPMGHSALASYPWNFAAWNPNRTLAVISIHGDSPLTKLTGSGRPNPDWGNRSIEGLPSLFVMGEYEWWEARIQPGFDYVEKYPKTPISFFADAGHGHFDYSVELINYLALFIKKAAHYRLQKKEKQLLLPIDPQKGWLMDRWHKDSLPTAQAKPYALYQGNRKQASWCFDEEMTIATERFYAKARGKQNQQLGFIQHGNIIKPTGGHANYNLKFMPLEDGISFHLKGFFADTSRLKPTLHRPKSQVSIDRICGPVRKISNTTFQINFYRMGFNNPKRSNDIWLLASNNGDEHYKSAVQQLNMRFPLVNKEGKAQKITFSTLSNQKVGNSKLPLTATSDAGLSIYYYVKEGPAKIQGTNLIFTKIPPKSKFPVKVTVVAWQYGIAGKVQSAEPVEKYFYIMGSAK</sequence>
<evidence type="ECO:0000313" key="2">
    <source>
        <dbReference type="EMBL" id="RDB03871.1"/>
    </source>
</evidence>
<dbReference type="InterPro" id="IPR029058">
    <property type="entry name" value="AB_hydrolase_fold"/>
</dbReference>